<keyword evidence="1 4" id="KW-0732">Signal</keyword>
<dbReference type="RefSeq" id="XP_010905256.1">
    <property type="nucleotide sequence ID" value="XM_010906954.2"/>
</dbReference>
<dbReference type="SUPFAM" id="SSF101148">
    <property type="entry name" value="Plant invertase/pectin methylesterase inhibitor"/>
    <property type="match status" value="1"/>
</dbReference>
<reference evidence="7" key="1">
    <citation type="submission" date="2025-08" db="UniProtKB">
        <authorList>
            <consortium name="RefSeq"/>
        </authorList>
    </citation>
    <scope>IDENTIFICATION</scope>
</reference>
<dbReference type="InterPro" id="IPR034088">
    <property type="entry name" value="Pla_a_1-like"/>
</dbReference>
<sequence length="175" mass="18810">MAAFTALLCFILILNQSSCLVNASVTETCKKAAASGAKFIYDFCVATLSAAPGSSTADTQGLAIIAANLTTANATSTELTISILLKKTKDNATQQCLRTCSTIYSFMVDRLNYISSAITSKHYSDARIYLSSVMGIVRECEAQFGDMHIKSPLTKENDDSLKLSILTLDLVDLLK</sequence>
<keyword evidence="2" id="KW-1015">Disulfide bond</keyword>
<dbReference type="GeneID" id="105032497"/>
<dbReference type="GO" id="GO:0004857">
    <property type="term" value="F:enzyme inhibitor activity"/>
    <property type="evidence" value="ECO:0007669"/>
    <property type="project" value="InterPro"/>
</dbReference>
<feature type="chain" id="PRO_5026958592" evidence="4">
    <location>
        <begin position="24"/>
        <end position="175"/>
    </location>
</feature>
<dbReference type="Proteomes" id="UP000504607">
    <property type="component" value="Unplaced"/>
</dbReference>
<dbReference type="KEGG" id="egu:105032497"/>
<evidence type="ECO:0000313" key="6">
    <source>
        <dbReference type="Proteomes" id="UP000504607"/>
    </source>
</evidence>
<keyword evidence="6" id="KW-1185">Reference proteome</keyword>
<evidence type="ECO:0000256" key="2">
    <source>
        <dbReference type="ARBA" id="ARBA00023157"/>
    </source>
</evidence>
<dbReference type="AlphaFoldDB" id="A0A6I9Q9P5"/>
<dbReference type="SMART" id="SM00856">
    <property type="entry name" value="PMEI"/>
    <property type="match status" value="1"/>
</dbReference>
<dbReference type="InterPro" id="IPR035513">
    <property type="entry name" value="Invertase/methylesterase_inhib"/>
</dbReference>
<feature type="signal peptide" evidence="4">
    <location>
        <begin position="1"/>
        <end position="23"/>
    </location>
</feature>
<evidence type="ECO:0000256" key="3">
    <source>
        <dbReference type="ARBA" id="ARBA00038471"/>
    </source>
</evidence>
<dbReference type="FunCoup" id="A0A6I9Q9P5">
    <property type="interactions" value="60"/>
</dbReference>
<evidence type="ECO:0000256" key="4">
    <source>
        <dbReference type="SAM" id="SignalP"/>
    </source>
</evidence>
<dbReference type="InterPro" id="IPR006501">
    <property type="entry name" value="Pectinesterase_inhib_dom"/>
</dbReference>
<proteinExistence type="inferred from homology"/>
<dbReference type="PANTHER" id="PTHR35357:SF23">
    <property type="entry name" value="PECTINESTERASE INHIBITOR DOMAIN-CONTAINING PROTEIN"/>
    <property type="match status" value="1"/>
</dbReference>
<evidence type="ECO:0000259" key="5">
    <source>
        <dbReference type="SMART" id="SM00856"/>
    </source>
</evidence>
<protein>
    <submittedName>
        <fullName evidence="7">Invertase inhibitor</fullName>
    </submittedName>
</protein>
<gene>
    <name evidence="7" type="primary">LOC105032497</name>
</gene>
<organism evidence="6 7">
    <name type="scientific">Elaeis guineensis var. tenera</name>
    <name type="common">Oil palm</name>
    <dbReference type="NCBI Taxonomy" id="51953"/>
    <lineage>
        <taxon>Eukaryota</taxon>
        <taxon>Viridiplantae</taxon>
        <taxon>Streptophyta</taxon>
        <taxon>Embryophyta</taxon>
        <taxon>Tracheophyta</taxon>
        <taxon>Spermatophyta</taxon>
        <taxon>Magnoliopsida</taxon>
        <taxon>Liliopsida</taxon>
        <taxon>Arecaceae</taxon>
        <taxon>Arecoideae</taxon>
        <taxon>Cocoseae</taxon>
        <taxon>Elaeidinae</taxon>
        <taxon>Elaeis</taxon>
    </lineage>
</organism>
<dbReference type="NCBIfam" id="TIGR01614">
    <property type="entry name" value="PME_inhib"/>
    <property type="match status" value="1"/>
</dbReference>
<evidence type="ECO:0000256" key="1">
    <source>
        <dbReference type="ARBA" id="ARBA00022729"/>
    </source>
</evidence>
<dbReference type="CDD" id="cd15795">
    <property type="entry name" value="PMEI-Pla_a_1_like"/>
    <property type="match status" value="1"/>
</dbReference>
<name>A0A6I9Q9P5_ELAGV</name>
<dbReference type="PANTHER" id="PTHR35357">
    <property type="entry name" value="OS02G0537100 PROTEIN"/>
    <property type="match status" value="1"/>
</dbReference>
<dbReference type="InParanoid" id="A0A6I9Q9P5"/>
<dbReference type="Pfam" id="PF04043">
    <property type="entry name" value="PMEI"/>
    <property type="match status" value="1"/>
</dbReference>
<comment type="similarity">
    <text evidence="3">Belongs to the PMEI family.</text>
</comment>
<dbReference type="FunFam" id="1.20.140.40:FF:000002">
    <property type="entry name" value="Putative invertase inhibitor"/>
    <property type="match status" value="1"/>
</dbReference>
<accession>A0A6I9Q9P5</accession>
<dbReference type="GO" id="GO:0005576">
    <property type="term" value="C:extracellular region"/>
    <property type="evidence" value="ECO:0007669"/>
    <property type="project" value="UniProtKB-ARBA"/>
</dbReference>
<dbReference type="Gene3D" id="1.20.140.40">
    <property type="entry name" value="Invertase/pectin methylesterase inhibitor family protein"/>
    <property type="match status" value="1"/>
</dbReference>
<dbReference type="OrthoDB" id="1872906at2759"/>
<feature type="domain" description="Pectinesterase inhibitor" evidence="5">
    <location>
        <begin position="20"/>
        <end position="170"/>
    </location>
</feature>
<evidence type="ECO:0000313" key="7">
    <source>
        <dbReference type="RefSeq" id="XP_010905256.1"/>
    </source>
</evidence>